<dbReference type="InterPro" id="IPR036866">
    <property type="entry name" value="RibonucZ/Hydroxyglut_hydro"/>
</dbReference>
<dbReference type="GO" id="GO:0006749">
    <property type="term" value="P:glutathione metabolic process"/>
    <property type="evidence" value="ECO:0007669"/>
    <property type="project" value="InterPro"/>
</dbReference>
<sequence length="297" mass="32425">MSSSNYPVDMTVKPDVKAFFDPATNTISYVVKDPASNSCAVVDSVMDIDYAAGRITYDHADAIIAHVRDKGLEVEWLIETHVHADHLSAAPYIQQKLGGKLGIGDKITVVQDTFGKVFNEGTEFQRDGSQFDRLFKDGDTYQVGGMTAFAMYTPGHTPACMVHVIGNAAFVGDTLFMPDGGSARADFPGGDAATLYDSIQKVLALPDEMRLFMCHDYGPNGRDIAWETTVGAEKEHNIHVGGGKTKEDFVKFRTERDAQLDMPKLIIPSLQVNMRGGKMPPADENGKTFLKVPVNTL</sequence>
<evidence type="ECO:0000256" key="1">
    <source>
        <dbReference type="ARBA" id="ARBA00022723"/>
    </source>
</evidence>
<dbReference type="SUPFAM" id="SSF56281">
    <property type="entry name" value="Metallo-hydrolase/oxidoreductase"/>
    <property type="match status" value="1"/>
</dbReference>
<protein>
    <submittedName>
        <fullName evidence="3">Glyoxylase-like metal-dependent hydrolase (Beta-lactamase superfamily II)</fullName>
    </submittedName>
</protein>
<keyword evidence="1" id="KW-0479">Metal-binding</keyword>
<dbReference type="CDD" id="cd07724">
    <property type="entry name" value="POD-like_MBL-fold"/>
    <property type="match status" value="1"/>
</dbReference>
<keyword evidence="3" id="KW-0378">Hydrolase</keyword>
<evidence type="ECO:0000313" key="3">
    <source>
        <dbReference type="EMBL" id="POF33732.1"/>
    </source>
</evidence>
<dbReference type="SMART" id="SM00849">
    <property type="entry name" value="Lactamase_B"/>
    <property type="match status" value="1"/>
</dbReference>
<accession>A0A2S3V184</accession>
<dbReference type="GO" id="GO:0050313">
    <property type="term" value="F:sulfur dioxygenase activity"/>
    <property type="evidence" value="ECO:0007669"/>
    <property type="project" value="InterPro"/>
</dbReference>
<evidence type="ECO:0000259" key="2">
    <source>
        <dbReference type="SMART" id="SM00849"/>
    </source>
</evidence>
<dbReference type="Gene3D" id="3.60.15.10">
    <property type="entry name" value="Ribonuclease Z/Hydroxyacylglutathione hydrolase-like"/>
    <property type="match status" value="1"/>
</dbReference>
<gene>
    <name evidence="3" type="ORF">CLV41_101181</name>
</gene>
<dbReference type="InterPro" id="IPR001279">
    <property type="entry name" value="Metallo-B-lactamas"/>
</dbReference>
<proteinExistence type="predicted"/>
<evidence type="ECO:0000313" key="4">
    <source>
        <dbReference type="Proteomes" id="UP000236959"/>
    </source>
</evidence>
<dbReference type="InterPro" id="IPR044528">
    <property type="entry name" value="POD-like_MBL-fold"/>
</dbReference>
<dbReference type="RefSeq" id="WP_103220403.1">
    <property type="nucleotide sequence ID" value="NZ_PPCN01000001.1"/>
</dbReference>
<dbReference type="InterPro" id="IPR051682">
    <property type="entry name" value="Mito_Persulfide_Diox"/>
</dbReference>
<dbReference type="PANTHER" id="PTHR43084">
    <property type="entry name" value="PERSULFIDE DIOXYGENASE ETHE1"/>
    <property type="match status" value="1"/>
</dbReference>
<dbReference type="GO" id="GO:0046872">
    <property type="term" value="F:metal ion binding"/>
    <property type="evidence" value="ECO:0007669"/>
    <property type="project" value="UniProtKB-KW"/>
</dbReference>
<dbReference type="AlphaFoldDB" id="A0A2S3V184"/>
<keyword evidence="4" id="KW-1185">Reference proteome</keyword>
<reference evidence="3 4" key="1">
    <citation type="submission" date="2018-01" db="EMBL/GenBank/DDBJ databases">
        <title>Genomic Encyclopedia of Archaeal and Bacterial Type Strains, Phase II (KMG-II): from individual species to whole genera.</title>
        <authorList>
            <person name="Goeker M."/>
        </authorList>
    </citation>
    <scope>NUCLEOTIDE SEQUENCE [LARGE SCALE GENOMIC DNA]</scope>
    <source>
        <strain evidence="3 4">DSM 17023</strain>
    </source>
</reference>
<feature type="domain" description="Metallo-beta-lactamase" evidence="2">
    <location>
        <begin position="25"/>
        <end position="215"/>
    </location>
</feature>
<dbReference type="GO" id="GO:0070813">
    <property type="term" value="P:hydrogen sulfide metabolic process"/>
    <property type="evidence" value="ECO:0007669"/>
    <property type="project" value="TreeGrafter"/>
</dbReference>
<organism evidence="3 4">
    <name type="scientific">Roseibium marinum</name>
    <dbReference type="NCBI Taxonomy" id="281252"/>
    <lineage>
        <taxon>Bacteria</taxon>
        <taxon>Pseudomonadati</taxon>
        <taxon>Pseudomonadota</taxon>
        <taxon>Alphaproteobacteria</taxon>
        <taxon>Hyphomicrobiales</taxon>
        <taxon>Stappiaceae</taxon>
        <taxon>Roseibium</taxon>
    </lineage>
</organism>
<dbReference type="PANTHER" id="PTHR43084:SF1">
    <property type="entry name" value="PERSULFIDE DIOXYGENASE ETHE1, MITOCHONDRIAL"/>
    <property type="match status" value="1"/>
</dbReference>
<comment type="caution">
    <text evidence="3">The sequence shown here is derived from an EMBL/GenBank/DDBJ whole genome shotgun (WGS) entry which is preliminary data.</text>
</comment>
<dbReference type="GO" id="GO:0016787">
    <property type="term" value="F:hydrolase activity"/>
    <property type="evidence" value="ECO:0007669"/>
    <property type="project" value="UniProtKB-KW"/>
</dbReference>
<dbReference type="EMBL" id="PPCN01000001">
    <property type="protein sequence ID" value="POF33732.1"/>
    <property type="molecule type" value="Genomic_DNA"/>
</dbReference>
<dbReference type="OrthoDB" id="9784009at2"/>
<name>A0A2S3V184_9HYPH</name>
<dbReference type="Pfam" id="PF00753">
    <property type="entry name" value="Lactamase_B"/>
    <property type="match status" value="1"/>
</dbReference>
<dbReference type="Proteomes" id="UP000236959">
    <property type="component" value="Unassembled WGS sequence"/>
</dbReference>